<feature type="chain" id="PRO_5042492163" evidence="7">
    <location>
        <begin position="24"/>
        <end position="297"/>
    </location>
</feature>
<evidence type="ECO:0000256" key="4">
    <source>
        <dbReference type="ARBA" id="ARBA00023136"/>
    </source>
</evidence>
<evidence type="ECO:0000256" key="1">
    <source>
        <dbReference type="ARBA" id="ARBA00004167"/>
    </source>
</evidence>
<gene>
    <name evidence="8" type="ORF">KHLLAP_LOCUS12779</name>
</gene>
<organism evidence="8 9">
    <name type="scientific">Anthostomella pinea</name>
    <dbReference type="NCBI Taxonomy" id="933095"/>
    <lineage>
        <taxon>Eukaryota</taxon>
        <taxon>Fungi</taxon>
        <taxon>Dikarya</taxon>
        <taxon>Ascomycota</taxon>
        <taxon>Pezizomycotina</taxon>
        <taxon>Sordariomycetes</taxon>
        <taxon>Xylariomycetidae</taxon>
        <taxon>Xylariales</taxon>
        <taxon>Xylariaceae</taxon>
        <taxon>Anthostomella</taxon>
    </lineage>
</organism>
<feature type="region of interest" description="Disordered" evidence="5">
    <location>
        <begin position="143"/>
        <end position="165"/>
    </location>
</feature>
<evidence type="ECO:0000313" key="8">
    <source>
        <dbReference type="EMBL" id="CAJ2512311.1"/>
    </source>
</evidence>
<keyword evidence="2 6" id="KW-0812">Transmembrane</keyword>
<evidence type="ECO:0000256" key="2">
    <source>
        <dbReference type="ARBA" id="ARBA00022692"/>
    </source>
</evidence>
<evidence type="ECO:0000256" key="3">
    <source>
        <dbReference type="ARBA" id="ARBA00022989"/>
    </source>
</evidence>
<dbReference type="InterPro" id="IPR051694">
    <property type="entry name" value="Immunoregulatory_rcpt-like"/>
</dbReference>
<keyword evidence="3 6" id="KW-1133">Transmembrane helix</keyword>
<dbReference type="Proteomes" id="UP001295740">
    <property type="component" value="Unassembled WGS sequence"/>
</dbReference>
<comment type="caution">
    <text evidence="8">The sequence shown here is derived from an EMBL/GenBank/DDBJ whole genome shotgun (WGS) entry which is preliminary data.</text>
</comment>
<dbReference type="PANTHER" id="PTHR15549">
    <property type="entry name" value="PAIRED IMMUNOGLOBULIN-LIKE TYPE 2 RECEPTOR"/>
    <property type="match status" value="1"/>
</dbReference>
<sequence>MHHWGMTRPVFKSVLLLAAAVSGDVTFVRPGPGVPNSTDTTTSNAVHPLGTYFHIAWSGTNQSRLVSVVLFQTDGLDLEYPFEYVVQTLTGETSFDWTVRTGQNLSFSNLFLLSLFYDGENRPAAFSETFNITDVSPVLSASTSSTSSTSSTGSTGSTSFASSTSSTSSISAASAATPKASSTATSDDSSASGLPVGVKAGISVAVLVVALLGIAAGELFFRHRANKQQHPATLPAPAPFPREQKPEDPIQKHYLYEMANSYEMDAHYGGQRMPHELDSGAQHSLVPQELYGDSARQ</sequence>
<keyword evidence="4 6" id="KW-0472">Membrane</keyword>
<comment type="subcellular location">
    <subcellularLocation>
        <location evidence="1">Membrane</location>
        <topology evidence="1">Single-pass membrane protein</topology>
    </subcellularLocation>
</comment>
<accession>A0AAI8VQP6</accession>
<evidence type="ECO:0000256" key="6">
    <source>
        <dbReference type="SAM" id="Phobius"/>
    </source>
</evidence>
<feature type="signal peptide" evidence="7">
    <location>
        <begin position="1"/>
        <end position="23"/>
    </location>
</feature>
<evidence type="ECO:0000313" key="9">
    <source>
        <dbReference type="Proteomes" id="UP001295740"/>
    </source>
</evidence>
<evidence type="ECO:0000256" key="5">
    <source>
        <dbReference type="SAM" id="MobiDB-lite"/>
    </source>
</evidence>
<protein>
    <submittedName>
        <fullName evidence="8">Uu.00g053260.m01.CDS01</fullName>
    </submittedName>
</protein>
<dbReference type="GO" id="GO:0016020">
    <property type="term" value="C:membrane"/>
    <property type="evidence" value="ECO:0007669"/>
    <property type="project" value="UniProtKB-SubCell"/>
</dbReference>
<keyword evidence="9" id="KW-1185">Reference proteome</keyword>
<dbReference type="EMBL" id="CAUWAG010000019">
    <property type="protein sequence ID" value="CAJ2512311.1"/>
    <property type="molecule type" value="Genomic_DNA"/>
</dbReference>
<dbReference type="AlphaFoldDB" id="A0AAI8VQP6"/>
<feature type="region of interest" description="Disordered" evidence="5">
    <location>
        <begin position="269"/>
        <end position="297"/>
    </location>
</feature>
<dbReference type="GO" id="GO:0071944">
    <property type="term" value="C:cell periphery"/>
    <property type="evidence" value="ECO:0007669"/>
    <property type="project" value="UniProtKB-ARBA"/>
</dbReference>
<name>A0AAI8VQP6_9PEZI</name>
<evidence type="ECO:0000256" key="7">
    <source>
        <dbReference type="SAM" id="SignalP"/>
    </source>
</evidence>
<keyword evidence="7" id="KW-0732">Signal</keyword>
<proteinExistence type="predicted"/>
<reference evidence="8" key="1">
    <citation type="submission" date="2023-10" db="EMBL/GenBank/DDBJ databases">
        <authorList>
            <person name="Hackl T."/>
        </authorList>
    </citation>
    <scope>NUCLEOTIDE SEQUENCE</scope>
</reference>
<feature type="transmembrane region" description="Helical" evidence="6">
    <location>
        <begin position="200"/>
        <end position="221"/>
    </location>
</feature>